<reference evidence="2 3" key="1">
    <citation type="submission" date="2006-02" db="EMBL/GenBank/DDBJ databases">
        <authorList>
            <person name="Amann R."/>
            <person name="Ferriera S."/>
            <person name="Johnson J."/>
            <person name="Kravitz S."/>
            <person name="Halpern A."/>
            <person name="Remington K."/>
            <person name="Beeson K."/>
            <person name="Tran B."/>
            <person name="Rogers Y.-H."/>
            <person name="Friedman R."/>
            <person name="Venter J.C."/>
        </authorList>
    </citation>
    <scope>NUCLEOTIDE SEQUENCE [LARGE SCALE GENOMIC DNA]</scope>
    <source>
        <strain evidence="2 3">DSM 3645</strain>
    </source>
</reference>
<dbReference type="EMBL" id="AANZ01000003">
    <property type="protein sequence ID" value="EAQ82000.1"/>
    <property type="molecule type" value="Genomic_DNA"/>
</dbReference>
<comment type="caution">
    <text evidence="2">The sequence shown here is derived from an EMBL/GenBank/DDBJ whole genome shotgun (WGS) entry which is preliminary data.</text>
</comment>
<dbReference type="AlphaFoldDB" id="A3ZNV2"/>
<dbReference type="HOGENOM" id="CLU_3424597_0_0_0"/>
<proteinExistence type="predicted"/>
<feature type="region of interest" description="Disordered" evidence="1">
    <location>
        <begin position="1"/>
        <end position="22"/>
    </location>
</feature>
<protein>
    <submittedName>
        <fullName evidence="2">Uncharacterized protein</fullName>
    </submittedName>
</protein>
<name>A3ZNV2_9BACT</name>
<accession>A3ZNV2</accession>
<gene>
    <name evidence="2" type="ORF">DSM3645_17650</name>
</gene>
<evidence type="ECO:0000313" key="2">
    <source>
        <dbReference type="EMBL" id="EAQ82000.1"/>
    </source>
</evidence>
<dbReference type="Proteomes" id="UP000004358">
    <property type="component" value="Unassembled WGS sequence"/>
</dbReference>
<evidence type="ECO:0000256" key="1">
    <source>
        <dbReference type="SAM" id="MobiDB-lite"/>
    </source>
</evidence>
<dbReference type="STRING" id="314230.DSM3645_17650"/>
<evidence type="ECO:0000313" key="3">
    <source>
        <dbReference type="Proteomes" id="UP000004358"/>
    </source>
</evidence>
<sequence length="22" mass="2522">MGDEELRVFHGSNTFEKPTKAK</sequence>
<organism evidence="2 3">
    <name type="scientific">Blastopirellula marina DSM 3645</name>
    <dbReference type="NCBI Taxonomy" id="314230"/>
    <lineage>
        <taxon>Bacteria</taxon>
        <taxon>Pseudomonadati</taxon>
        <taxon>Planctomycetota</taxon>
        <taxon>Planctomycetia</taxon>
        <taxon>Pirellulales</taxon>
        <taxon>Pirellulaceae</taxon>
        <taxon>Blastopirellula</taxon>
    </lineage>
</organism>